<evidence type="ECO:0000313" key="2">
    <source>
        <dbReference type="EMBL" id="KIX85405.1"/>
    </source>
</evidence>
<gene>
    <name evidence="2" type="ORF">J120_00255</name>
</gene>
<feature type="transmembrane region" description="Helical" evidence="1">
    <location>
        <begin position="6"/>
        <end position="25"/>
    </location>
</feature>
<keyword evidence="1" id="KW-0472">Membrane</keyword>
<dbReference type="Proteomes" id="UP000032214">
    <property type="component" value="Unassembled WGS sequence"/>
</dbReference>
<name>A0A0D2I2I5_9BACT</name>
<dbReference type="Gene3D" id="2.30.42.10">
    <property type="match status" value="1"/>
</dbReference>
<dbReference type="eggNOG" id="COG3031">
    <property type="taxonomic scope" value="Bacteria"/>
</dbReference>
<reference evidence="2 3" key="1">
    <citation type="journal article" date="2013" name="Proc. Natl. Acad. Sci. U.S.A.">
        <title>Candidate phylum TM6 genome recovered from a hospital sink biofilm provides genomic insights into this uncultivated phylum.</title>
        <authorList>
            <person name="McLean J.S."/>
            <person name="Lombardo M.J."/>
            <person name="Badger J.H."/>
            <person name="Edlund A."/>
            <person name="Novotny M."/>
            <person name="Yee-Greenbaum J."/>
            <person name="Vyahhi N."/>
            <person name="Hall A.P."/>
            <person name="Yang Y."/>
            <person name="Dupont C.L."/>
            <person name="Ziegler M.G."/>
            <person name="Chitsaz H."/>
            <person name="Allen A.E."/>
            <person name="Yooseph S."/>
            <person name="Tesler G."/>
            <person name="Pevzner P.A."/>
            <person name="Friedman R.M."/>
            <person name="Nealson K.H."/>
            <person name="Venter J.C."/>
            <person name="Lasken R.S."/>
        </authorList>
    </citation>
    <scope>NUCLEOTIDE SEQUENCE [LARGE SCALE GENOMIC DNA]</scope>
    <source>
        <strain evidence="2 3">TM6SC1</strain>
    </source>
</reference>
<keyword evidence="3" id="KW-1185">Reference proteome</keyword>
<dbReference type="Gene3D" id="2.30.30.830">
    <property type="match status" value="1"/>
</dbReference>
<evidence type="ECO:0000256" key="1">
    <source>
        <dbReference type="SAM" id="Phobius"/>
    </source>
</evidence>
<dbReference type="InterPro" id="IPR036034">
    <property type="entry name" value="PDZ_sf"/>
</dbReference>
<organism evidence="2 3">
    <name type="scientific">candidate division TM6 bacterium JCVI TM6SC1</name>
    <dbReference type="NCBI Taxonomy" id="1306947"/>
    <lineage>
        <taxon>Bacteria</taxon>
        <taxon>Candidatus Babelota</taxon>
        <taxon>Vermiphilus</taxon>
    </lineage>
</organism>
<keyword evidence="1" id="KW-1133">Transmembrane helix</keyword>
<protein>
    <submittedName>
        <fullName evidence="2">Uncharacterized protein</fullName>
    </submittedName>
</protein>
<comment type="caution">
    <text evidence="2">The sequence shown here is derived from an EMBL/GenBank/DDBJ whole genome shotgun (WGS) entry which is preliminary data.</text>
</comment>
<accession>A0A0D2I2I5</accession>
<dbReference type="EMBL" id="ARQD01000001">
    <property type="protein sequence ID" value="KIX85405.1"/>
    <property type="molecule type" value="Genomic_DNA"/>
</dbReference>
<sequence length="359" mass="40366">MKHPFWILNNVLLILCIVIFFFIMFGTKKLPRPVELSIPTQTVAPTRQNISHIPLEKIYQDDLFGTYSVPPPPAVVARDIPALPTPPFPQGPKPIQEATLQFLEPLNVTLKGIIAFIGDDAQNRVIIADNKTNQESSYRTGDRIEDAQLLRIFTNKILLIRSNGQQEILFLREREAQKDPIYAMLGGWQEIVQKKSENEYTIAQDQFVERVNNLAQFIDLLDLTTAYYQGTIIGSRIGIVVPNSLGTALGLQTGDIVTKINGIPATGTSERFTIYKNMTNARPGTSVEVEITRGSQNIVFTYTLYQMNKSTRPAGSVRSTPRASTQEVLSERYKFAPTEQGLYLKEKEAMKEHGRLIPE</sequence>
<dbReference type="AlphaFoldDB" id="A0A0D2I2I5"/>
<evidence type="ECO:0000313" key="3">
    <source>
        <dbReference type="Proteomes" id="UP000032214"/>
    </source>
</evidence>
<dbReference type="SUPFAM" id="SSF50156">
    <property type="entry name" value="PDZ domain-like"/>
    <property type="match status" value="1"/>
</dbReference>
<dbReference type="STRING" id="1306947.J120_00255"/>
<proteinExistence type="predicted"/>
<keyword evidence="1" id="KW-0812">Transmembrane</keyword>